<protein>
    <recommendedName>
        <fullName evidence="2">Protein EFR3</fullName>
    </recommendedName>
</protein>
<dbReference type="OrthoDB" id="19232at2759"/>
<dbReference type="EMBL" id="BDGI01000009">
    <property type="protein sequence ID" value="GAV26820.1"/>
    <property type="molecule type" value="Genomic_DNA"/>
</dbReference>
<keyword evidence="4" id="KW-1185">Reference proteome</keyword>
<reference evidence="3 4" key="1">
    <citation type="submission" date="2016-08" db="EMBL/GenBank/DDBJ databases">
        <title>Whole genome shotgun sequence of Pichia membranifaciens KS47-1.</title>
        <authorList>
            <person name="Konishi M."/>
            <person name="Ishida M."/>
            <person name="Arakawa T."/>
            <person name="Kato Y."/>
            <person name="Horiuchi J."/>
        </authorList>
    </citation>
    <scope>NUCLEOTIDE SEQUENCE [LARGE SCALE GENOMIC DNA]</scope>
    <source>
        <strain evidence="3 4">KS47-1</strain>
    </source>
</reference>
<evidence type="ECO:0000313" key="4">
    <source>
        <dbReference type="Proteomes" id="UP000186136"/>
    </source>
</evidence>
<organism evidence="3 4">
    <name type="scientific">Pichia membranifaciens</name>
    <dbReference type="NCBI Taxonomy" id="4926"/>
    <lineage>
        <taxon>Eukaryota</taxon>
        <taxon>Fungi</taxon>
        <taxon>Dikarya</taxon>
        <taxon>Ascomycota</taxon>
        <taxon>Saccharomycotina</taxon>
        <taxon>Pichiomycetes</taxon>
        <taxon>Pichiales</taxon>
        <taxon>Pichiaceae</taxon>
        <taxon>Pichia</taxon>
    </lineage>
</organism>
<dbReference type="GO" id="GO:0072659">
    <property type="term" value="P:protein localization to plasma membrane"/>
    <property type="evidence" value="ECO:0007669"/>
    <property type="project" value="InterPro"/>
</dbReference>
<dbReference type="Proteomes" id="UP000186136">
    <property type="component" value="Unassembled WGS sequence"/>
</dbReference>
<dbReference type="InterPro" id="IPR049150">
    <property type="entry name" value="EFR3_HEAT-like_rpt"/>
</dbReference>
<dbReference type="PANTHER" id="PTHR47766">
    <property type="entry name" value="PROTEIN EFR3"/>
    <property type="match status" value="1"/>
</dbReference>
<dbReference type="GO" id="GO:0005886">
    <property type="term" value="C:plasma membrane"/>
    <property type="evidence" value="ECO:0007669"/>
    <property type="project" value="TreeGrafter"/>
</dbReference>
<comment type="caution">
    <text evidence="3">The sequence shown here is derived from an EMBL/GenBank/DDBJ whole genome shotgun (WGS) entry which is preliminary data.</text>
</comment>
<evidence type="ECO:0000313" key="3">
    <source>
        <dbReference type="EMBL" id="GAV26820.1"/>
    </source>
</evidence>
<sequence length="868" mass="96159">MHSVFRPKHQKLILQCYPSPKLSTAETKPNQAELSYLVFYASSRRTKLEKVGEFLLKKTSADISHKRVGHLKVTLYILQELITKCSEDLGFMTPYVVNIMKDIVDLGDLSTCQLATRVFVTYCHTLQPIQRQVFSSNVNLLKKFLSIIAKFLGFASGSNSNDWLKMSLNICSVVADYVDPWFSQFENYDLIGKSIYLILGTLALNKTDLSLIKVSTARSTPEASDDDGSIDKLASDSLKSFFDTSSKNQLDSATKTVLSYVIENNKDLDWAHKVVKICTKKTHIELRHRIMIIFSHEIDKYVKKNNIQLLEYLLKMQANLLGSDDVQFVGLPVMDILNKIIQFEQTMILNKEAHILKGSYSDMIRSLAGRIYYNNQINDMVTSILSDYYNEYNNGKLTEDHFLPYSQVLIDNIRDILLVSEKTAVKLKKSQFPLSIFNYLYLVIPLEKFANIRQQVQVMWLSLLNEFYQINVENLSTPNFDLCITNNVDNNLCLFFESMDKLLKNNPRDEIKAQLSITVSTMISAFKLNFLMNYLKFTSVWLIDPSDFKYSLSLLILGLSSAHIEDGQPLAALADSKIAYSQHEKLWPEYIGYNPTSAPSTGSLTADELQSTLAKVSSVAVWLSKVSISQPPSVTSQPPKQHSTLLLMSASNSVLSLPLGKQDSFMNGNMKSLPRSIAHSHNAPQALPLSAHSTLNSSLYGARNEEYSDAADMTNSTADFDSSFNEDEMLSNGGDCSDMNYSFAAPGGGRSLRSGWSIRSARSGRSGRVNLRQLKELKGSAANEVDLAKLVKTRTGGTLAAISTYGSGNGTNGTADGVAANTNDHPAAAAAAVPANGTRSNGYNSTSGTSRGRSGLAFAISGIDLDDM</sequence>
<comment type="similarity">
    <text evidence="1">Belongs to the EFR3 family.</text>
</comment>
<evidence type="ECO:0000256" key="1">
    <source>
        <dbReference type="ARBA" id="ARBA00010216"/>
    </source>
</evidence>
<dbReference type="Pfam" id="PF21072">
    <property type="entry name" value="EFR3"/>
    <property type="match status" value="1"/>
</dbReference>
<name>A0A1Q2YBB4_9ASCO</name>
<evidence type="ECO:0000256" key="2">
    <source>
        <dbReference type="ARBA" id="ARBA00017967"/>
    </source>
</evidence>
<proteinExistence type="inferred from homology"/>
<dbReference type="InterPro" id="IPR039786">
    <property type="entry name" value="EFR3"/>
</dbReference>
<dbReference type="PANTHER" id="PTHR47766:SF1">
    <property type="entry name" value="PROTEIN EFR3"/>
    <property type="match status" value="1"/>
</dbReference>
<accession>A0A1Q2YBB4</accession>
<gene>
    <name evidence="3" type="ORF">PMKS-000276</name>
</gene>
<dbReference type="AlphaFoldDB" id="A0A1Q2YBB4"/>